<name>A0ACC2MTW7_PERAE</name>
<dbReference type="Proteomes" id="UP001234297">
    <property type="component" value="Chromosome 1"/>
</dbReference>
<sequence length="266" mass="29084">MISYPELPTLRTTGFTKWFIESFSVYWWLSKKVLDVKQSSGKGLGKSDGICQEEGLAFLSGDKHRTGFLEDQDVIRSGAAQEISNERRHENSLDLEIPSTIAEEASGDDAVPPEKRSREEETIDDEDDGLMMPEVPTDEAVRDPIVASEEEPRDFEVDPKSPPADLPEDSDNFEPSMDATFDDASNELMEAESIPLVVEEEQGVPAADPGLGVSSTSFDKAEESPHADIPSPAAPIGKSFLITLPTVPDMGSRPTEHGESSFEPSR</sequence>
<keyword evidence="2" id="KW-1185">Reference proteome</keyword>
<reference evidence="1 2" key="1">
    <citation type="journal article" date="2022" name="Hortic Res">
        <title>A haplotype resolved chromosomal level avocado genome allows analysis of novel avocado genes.</title>
        <authorList>
            <person name="Nath O."/>
            <person name="Fletcher S.J."/>
            <person name="Hayward A."/>
            <person name="Shaw L.M."/>
            <person name="Masouleh A.K."/>
            <person name="Furtado A."/>
            <person name="Henry R.J."/>
            <person name="Mitter N."/>
        </authorList>
    </citation>
    <scope>NUCLEOTIDE SEQUENCE [LARGE SCALE GENOMIC DNA]</scope>
    <source>
        <strain evidence="2">cv. Hass</strain>
    </source>
</reference>
<dbReference type="EMBL" id="CM056809">
    <property type="protein sequence ID" value="KAJ8649242.1"/>
    <property type="molecule type" value="Genomic_DNA"/>
</dbReference>
<proteinExistence type="predicted"/>
<comment type="caution">
    <text evidence="1">The sequence shown here is derived from an EMBL/GenBank/DDBJ whole genome shotgun (WGS) entry which is preliminary data.</text>
</comment>
<organism evidence="1 2">
    <name type="scientific">Persea americana</name>
    <name type="common">Avocado</name>
    <dbReference type="NCBI Taxonomy" id="3435"/>
    <lineage>
        <taxon>Eukaryota</taxon>
        <taxon>Viridiplantae</taxon>
        <taxon>Streptophyta</taxon>
        <taxon>Embryophyta</taxon>
        <taxon>Tracheophyta</taxon>
        <taxon>Spermatophyta</taxon>
        <taxon>Magnoliopsida</taxon>
        <taxon>Magnoliidae</taxon>
        <taxon>Laurales</taxon>
        <taxon>Lauraceae</taxon>
        <taxon>Persea</taxon>
    </lineage>
</organism>
<accession>A0ACC2MTW7</accession>
<evidence type="ECO:0000313" key="1">
    <source>
        <dbReference type="EMBL" id="KAJ8649242.1"/>
    </source>
</evidence>
<evidence type="ECO:0000313" key="2">
    <source>
        <dbReference type="Proteomes" id="UP001234297"/>
    </source>
</evidence>
<protein>
    <submittedName>
        <fullName evidence="1">Uncharacterized protein</fullName>
    </submittedName>
</protein>
<gene>
    <name evidence="1" type="ORF">MRB53_002265</name>
</gene>